<dbReference type="EMBL" id="OZ075121">
    <property type="protein sequence ID" value="CAL4899511.1"/>
    <property type="molecule type" value="Genomic_DNA"/>
</dbReference>
<evidence type="ECO:0000259" key="2">
    <source>
        <dbReference type="Pfam" id="PF12937"/>
    </source>
</evidence>
<evidence type="ECO:0000313" key="4">
    <source>
        <dbReference type="Proteomes" id="UP001497457"/>
    </source>
</evidence>
<feature type="compositionally biased region" description="Pro residues" evidence="1">
    <location>
        <begin position="8"/>
        <end position="17"/>
    </location>
</feature>
<dbReference type="Proteomes" id="UP001497457">
    <property type="component" value="Chromosome 11b"/>
</dbReference>
<dbReference type="PANTHER" id="PTHR38926">
    <property type="entry name" value="F-BOX DOMAIN CONTAINING PROTEIN, EXPRESSED"/>
    <property type="match status" value="1"/>
</dbReference>
<protein>
    <recommendedName>
        <fullName evidence="2">F-box domain-containing protein</fullName>
    </recommendedName>
</protein>
<dbReference type="InterPro" id="IPR036047">
    <property type="entry name" value="F-box-like_dom_sf"/>
</dbReference>
<dbReference type="Gene3D" id="1.20.1280.50">
    <property type="match status" value="1"/>
</dbReference>
<reference evidence="3 4" key="2">
    <citation type="submission" date="2024-10" db="EMBL/GenBank/DDBJ databases">
        <authorList>
            <person name="Ryan C."/>
        </authorList>
    </citation>
    <scope>NUCLEOTIDE SEQUENCE [LARGE SCALE GENOMIC DNA]</scope>
</reference>
<dbReference type="SUPFAM" id="SSF81383">
    <property type="entry name" value="F-box domain"/>
    <property type="match status" value="1"/>
</dbReference>
<dbReference type="SUPFAM" id="SSF52047">
    <property type="entry name" value="RNI-like"/>
    <property type="match status" value="1"/>
</dbReference>
<evidence type="ECO:0000256" key="1">
    <source>
        <dbReference type="SAM" id="MobiDB-lite"/>
    </source>
</evidence>
<reference evidence="4" key="1">
    <citation type="submission" date="2024-06" db="EMBL/GenBank/DDBJ databases">
        <authorList>
            <person name="Ryan C."/>
        </authorList>
    </citation>
    <scope>NUCLEOTIDE SEQUENCE [LARGE SCALE GENOMIC DNA]</scope>
</reference>
<evidence type="ECO:0000313" key="3">
    <source>
        <dbReference type="EMBL" id="CAL4899511.1"/>
    </source>
</evidence>
<accession>A0ABC8VYZ3</accession>
<sequence length="360" mass="39611">MASSSSSAPPPPPPPPSGWASGLPRDVLWGIFLRIGTREILAGAGLVCSAWWRLARDEPALWRRVDLNSPDDGPPAAVVDHGSRDWLLEEGDGYSIAWLFAEGGVSVVRGPGDDTAMTPVWKAMARAVVERSAGRCESFWGRADDEVLLHLAGRAPSLRSLHVTSHYDVSSTVFSGLIKEFPLLEELELVLDSNSCKAIPMCVEPSAKCWAELLQAACGACSHLNRFTVRYDGNNIGSRSYCYQGVSTCLQAFVIPTMHELRHLQLFGHSFSGDVVLSIIHGCPNLQYLDIRHVNRYLSHWDIMKIKAKCSITVDQRFPNNLFYDSEEADNAGSSESESDDSEFFYDPYSASTDAHFVVS</sequence>
<organism evidence="3 4">
    <name type="scientific">Urochloa decumbens</name>
    <dbReference type="NCBI Taxonomy" id="240449"/>
    <lineage>
        <taxon>Eukaryota</taxon>
        <taxon>Viridiplantae</taxon>
        <taxon>Streptophyta</taxon>
        <taxon>Embryophyta</taxon>
        <taxon>Tracheophyta</taxon>
        <taxon>Spermatophyta</taxon>
        <taxon>Magnoliopsida</taxon>
        <taxon>Liliopsida</taxon>
        <taxon>Poales</taxon>
        <taxon>Poaceae</taxon>
        <taxon>PACMAD clade</taxon>
        <taxon>Panicoideae</taxon>
        <taxon>Panicodae</taxon>
        <taxon>Paniceae</taxon>
        <taxon>Melinidinae</taxon>
        <taxon>Urochloa</taxon>
    </lineage>
</organism>
<name>A0ABC8VYZ3_9POAL</name>
<dbReference type="InterPro" id="IPR032675">
    <property type="entry name" value="LRR_dom_sf"/>
</dbReference>
<feature type="domain" description="F-box" evidence="2">
    <location>
        <begin position="22"/>
        <end position="67"/>
    </location>
</feature>
<feature type="region of interest" description="Disordered" evidence="1">
    <location>
        <begin position="1"/>
        <end position="20"/>
    </location>
</feature>
<gene>
    <name evidence="3" type="ORF">URODEC1_LOCUS8248</name>
</gene>
<keyword evidence="4" id="KW-1185">Reference proteome</keyword>
<dbReference type="PANTHER" id="PTHR38926:SF69">
    <property type="entry name" value="F-BOX DOMAIN-CONTAINING PROTEIN"/>
    <property type="match status" value="1"/>
</dbReference>
<dbReference type="InterPro" id="IPR001810">
    <property type="entry name" value="F-box_dom"/>
</dbReference>
<proteinExistence type="predicted"/>
<dbReference type="AlphaFoldDB" id="A0ABC8VYZ3"/>
<dbReference type="Gene3D" id="3.80.10.10">
    <property type="entry name" value="Ribonuclease Inhibitor"/>
    <property type="match status" value="1"/>
</dbReference>
<feature type="region of interest" description="Disordered" evidence="1">
    <location>
        <begin position="329"/>
        <end position="360"/>
    </location>
</feature>
<dbReference type="Pfam" id="PF12937">
    <property type="entry name" value="F-box-like"/>
    <property type="match status" value="1"/>
</dbReference>